<comment type="caution">
    <text evidence="1">The sequence shown here is derived from an EMBL/GenBank/DDBJ whole genome shotgun (WGS) entry which is preliminary data.</text>
</comment>
<accession>A0A6V8SI14</accession>
<reference evidence="1 2" key="1">
    <citation type="submission" date="2020-07" db="EMBL/GenBank/DDBJ databases">
        <title>A new beta-1,3-glucan-decomposing anaerobic bacterium isolated from anoxic soil subjected to biological soil disinfestation.</title>
        <authorList>
            <person name="Ueki A."/>
            <person name="Tonouchi A."/>
        </authorList>
    </citation>
    <scope>NUCLEOTIDE SEQUENCE [LARGE SCALE GENOMIC DNA]</scope>
    <source>
        <strain evidence="1 2">TW1</strain>
    </source>
</reference>
<evidence type="ECO:0000313" key="1">
    <source>
        <dbReference type="EMBL" id="GFP76376.1"/>
    </source>
</evidence>
<protein>
    <submittedName>
        <fullName evidence="1">Uncharacterized protein</fullName>
    </submittedName>
</protein>
<dbReference type="AlphaFoldDB" id="A0A6V8SI14"/>
<dbReference type="RefSeq" id="WP_244638162.1">
    <property type="nucleotide sequence ID" value="NZ_BLZR01000001.1"/>
</dbReference>
<keyword evidence="2" id="KW-1185">Reference proteome</keyword>
<name>A0A6V8SI14_9CLOT</name>
<dbReference type="Proteomes" id="UP000580568">
    <property type="component" value="Unassembled WGS sequence"/>
</dbReference>
<evidence type="ECO:0000313" key="2">
    <source>
        <dbReference type="Proteomes" id="UP000580568"/>
    </source>
</evidence>
<organism evidence="1 2">
    <name type="scientific">Clostridium fungisolvens</name>
    <dbReference type="NCBI Taxonomy" id="1604897"/>
    <lineage>
        <taxon>Bacteria</taxon>
        <taxon>Bacillati</taxon>
        <taxon>Bacillota</taxon>
        <taxon>Clostridia</taxon>
        <taxon>Eubacteriales</taxon>
        <taxon>Clostridiaceae</taxon>
        <taxon>Clostridium</taxon>
    </lineage>
</organism>
<dbReference type="EMBL" id="BLZR01000001">
    <property type="protein sequence ID" value="GFP76376.1"/>
    <property type="molecule type" value="Genomic_DNA"/>
</dbReference>
<sequence length="58" mass="6917">MNIERNLIFIKGEDKTEKITYCKYNNGKYDVTFTGKPTTYSYNYSNVRWLSKPEELNP</sequence>
<proteinExistence type="predicted"/>
<gene>
    <name evidence="1" type="ORF">bsdtw1_02478</name>
</gene>